<evidence type="ECO:0000256" key="1">
    <source>
        <dbReference type="ARBA" id="ARBA00004202"/>
    </source>
</evidence>
<sequence>MTLTIDRPQTASVSHAAAALNAPILSLQGVSKTYGDGDGTITALHPATLMVRPGELVAVNGPSGSGKSTFLSIAGALLRPSSGQVMIAGQDLISLSDAALPAFRLKHLGFVLQSSNLIPYLNVREQLTLVPHLAGEDGRDARQKAEDLLKLLGLTERARHFPDALSGGQRQRVAIARALMNDPQLILADEPTASLDSVRGREVVELIAQQVHEHGRAAVMVTHDERVLDLCDRVVSIVDGRLSAGE</sequence>
<keyword evidence="3" id="KW-0813">Transport</keyword>
<dbReference type="CDD" id="cd03255">
    <property type="entry name" value="ABC_MJ0796_LolCDE_FtsE"/>
    <property type="match status" value="1"/>
</dbReference>
<comment type="subunit">
    <text evidence="2">The complex is composed of two ATP-binding proteins (HrtA), two transmembrane proteins (HrtB) and a solute-binding protein.</text>
</comment>
<dbReference type="SMART" id="SM00382">
    <property type="entry name" value="AAA"/>
    <property type="match status" value="1"/>
</dbReference>
<dbReference type="EMBL" id="CP104213">
    <property type="protein sequence ID" value="UWX65557.1"/>
    <property type="molecule type" value="Genomic_DNA"/>
</dbReference>
<protein>
    <recommendedName>
        <fullName evidence="9">Putative hemin import ATP-binding protein HrtA</fullName>
    </recommendedName>
</protein>
<evidence type="ECO:0000313" key="12">
    <source>
        <dbReference type="EMBL" id="UWX65557.1"/>
    </source>
</evidence>
<dbReference type="Pfam" id="PF00005">
    <property type="entry name" value="ABC_tran"/>
    <property type="match status" value="1"/>
</dbReference>
<name>A0ABY5YMK5_9DEIO</name>
<dbReference type="InterPro" id="IPR017911">
    <property type="entry name" value="MacB-like_ATP-bd"/>
</dbReference>
<evidence type="ECO:0000256" key="8">
    <source>
        <dbReference type="ARBA" id="ARBA00024359"/>
    </source>
</evidence>
<comment type="subcellular location">
    <subcellularLocation>
        <location evidence="1">Cell membrane</location>
        <topology evidence="1">Peripheral membrane protein</topology>
    </subcellularLocation>
</comment>
<dbReference type="InterPro" id="IPR027417">
    <property type="entry name" value="P-loop_NTPase"/>
</dbReference>
<comment type="function">
    <text evidence="10">Part of the ABC transporter complex hrt involved in hemin import. Responsible for energy coupling to the transport system.</text>
</comment>
<dbReference type="PROSITE" id="PS50893">
    <property type="entry name" value="ABC_TRANSPORTER_2"/>
    <property type="match status" value="1"/>
</dbReference>
<keyword evidence="7" id="KW-0472">Membrane</keyword>
<evidence type="ECO:0000256" key="4">
    <source>
        <dbReference type="ARBA" id="ARBA00022475"/>
    </source>
</evidence>
<keyword evidence="4" id="KW-1003">Cell membrane</keyword>
<accession>A0ABY5YMK5</accession>
<evidence type="ECO:0000256" key="3">
    <source>
        <dbReference type="ARBA" id="ARBA00022448"/>
    </source>
</evidence>
<evidence type="ECO:0000313" key="13">
    <source>
        <dbReference type="Proteomes" id="UP001060261"/>
    </source>
</evidence>
<dbReference type="InterPro" id="IPR017871">
    <property type="entry name" value="ABC_transporter-like_CS"/>
</dbReference>
<evidence type="ECO:0000256" key="2">
    <source>
        <dbReference type="ARBA" id="ARBA00011131"/>
    </source>
</evidence>
<proteinExistence type="inferred from homology"/>
<keyword evidence="13" id="KW-1185">Reference proteome</keyword>
<keyword evidence="6 12" id="KW-0067">ATP-binding</keyword>
<evidence type="ECO:0000256" key="5">
    <source>
        <dbReference type="ARBA" id="ARBA00022741"/>
    </source>
</evidence>
<evidence type="ECO:0000256" key="9">
    <source>
        <dbReference type="ARBA" id="ARBA00024432"/>
    </source>
</evidence>
<organism evidence="12 13">
    <name type="scientific">Deinococcus rubellus</name>
    <dbReference type="NCBI Taxonomy" id="1889240"/>
    <lineage>
        <taxon>Bacteria</taxon>
        <taxon>Thermotogati</taxon>
        <taxon>Deinococcota</taxon>
        <taxon>Deinococci</taxon>
        <taxon>Deinococcales</taxon>
        <taxon>Deinococcaceae</taxon>
        <taxon>Deinococcus</taxon>
    </lineage>
</organism>
<dbReference type="RefSeq" id="WP_260561813.1">
    <property type="nucleotide sequence ID" value="NZ_BAABEC010000008.1"/>
</dbReference>
<gene>
    <name evidence="12" type="ORF">N0D28_07895</name>
</gene>
<dbReference type="InterPro" id="IPR015854">
    <property type="entry name" value="ABC_transpr_LolD-like"/>
</dbReference>
<dbReference type="Gene3D" id="3.40.50.300">
    <property type="entry name" value="P-loop containing nucleotide triphosphate hydrolases"/>
    <property type="match status" value="1"/>
</dbReference>
<dbReference type="PANTHER" id="PTHR24220:SF666">
    <property type="entry name" value="HEMIN IMPORT ATP-BINDING PROTEIN HRTA-RELATED"/>
    <property type="match status" value="1"/>
</dbReference>
<evidence type="ECO:0000256" key="6">
    <source>
        <dbReference type="ARBA" id="ARBA00022840"/>
    </source>
</evidence>
<dbReference type="PANTHER" id="PTHR24220">
    <property type="entry name" value="IMPORT ATP-BINDING PROTEIN"/>
    <property type="match status" value="1"/>
</dbReference>
<comment type="similarity">
    <text evidence="8">Belongs to the ABC transporter superfamily. HrtA family.</text>
</comment>
<evidence type="ECO:0000256" key="7">
    <source>
        <dbReference type="ARBA" id="ARBA00023136"/>
    </source>
</evidence>
<dbReference type="InterPro" id="IPR003593">
    <property type="entry name" value="AAA+_ATPase"/>
</dbReference>
<dbReference type="Proteomes" id="UP001060261">
    <property type="component" value="Chromosome"/>
</dbReference>
<reference evidence="12" key="1">
    <citation type="submission" date="2022-09" db="EMBL/GenBank/DDBJ databases">
        <title>genome sequence of Deinococcus rubellus.</title>
        <authorList>
            <person name="Srinivasan S."/>
        </authorList>
    </citation>
    <scope>NUCLEOTIDE SEQUENCE</scope>
    <source>
        <strain evidence="12">Ant6</strain>
    </source>
</reference>
<feature type="domain" description="ABC transporter" evidence="11">
    <location>
        <begin position="25"/>
        <end position="246"/>
    </location>
</feature>
<dbReference type="GO" id="GO:0005524">
    <property type="term" value="F:ATP binding"/>
    <property type="evidence" value="ECO:0007669"/>
    <property type="project" value="UniProtKB-KW"/>
</dbReference>
<keyword evidence="5" id="KW-0547">Nucleotide-binding</keyword>
<dbReference type="PROSITE" id="PS00211">
    <property type="entry name" value="ABC_TRANSPORTER_1"/>
    <property type="match status" value="1"/>
</dbReference>
<dbReference type="InterPro" id="IPR003439">
    <property type="entry name" value="ABC_transporter-like_ATP-bd"/>
</dbReference>
<evidence type="ECO:0000259" key="11">
    <source>
        <dbReference type="PROSITE" id="PS50893"/>
    </source>
</evidence>
<evidence type="ECO:0000256" key="10">
    <source>
        <dbReference type="ARBA" id="ARBA00024721"/>
    </source>
</evidence>
<dbReference type="SUPFAM" id="SSF52540">
    <property type="entry name" value="P-loop containing nucleoside triphosphate hydrolases"/>
    <property type="match status" value="1"/>
</dbReference>